<gene>
    <name evidence="2" type="ORF">AMQ22_01995</name>
</gene>
<comment type="caution">
    <text evidence="2">The sequence shown here is derived from an EMBL/GenBank/DDBJ whole genome shotgun (WGS) entry which is preliminary data.</text>
</comment>
<name>A0A150IQQ8_9EURY</name>
<evidence type="ECO:0000313" key="2">
    <source>
        <dbReference type="EMBL" id="KYC47238.1"/>
    </source>
</evidence>
<evidence type="ECO:0000256" key="1">
    <source>
        <dbReference type="SAM" id="MobiDB-lite"/>
    </source>
</evidence>
<protein>
    <submittedName>
        <fullName evidence="2">Uncharacterized protein</fullName>
    </submittedName>
</protein>
<feature type="region of interest" description="Disordered" evidence="1">
    <location>
        <begin position="23"/>
        <end position="56"/>
    </location>
</feature>
<dbReference type="Proteomes" id="UP000075398">
    <property type="component" value="Unassembled WGS sequence"/>
</dbReference>
<proteinExistence type="predicted"/>
<dbReference type="EMBL" id="LNGC01000156">
    <property type="protein sequence ID" value="KYC47238.1"/>
    <property type="molecule type" value="Genomic_DNA"/>
</dbReference>
<accession>A0A150IQQ8</accession>
<organism evidence="2 3">
    <name type="scientific">Candidatus Methanofastidiosum methylothiophilum</name>
    <dbReference type="NCBI Taxonomy" id="1705564"/>
    <lineage>
        <taxon>Archaea</taxon>
        <taxon>Methanobacteriati</taxon>
        <taxon>Methanobacteriota</taxon>
        <taxon>Stenosarchaea group</taxon>
        <taxon>Candidatus Methanofastidiosia</taxon>
        <taxon>Candidatus Methanofastidiosales</taxon>
        <taxon>Candidatus Methanofastidiosaceae</taxon>
        <taxon>Candidatus Methanofastidiosum</taxon>
    </lineage>
</organism>
<reference evidence="2 3" key="1">
    <citation type="journal article" date="2016" name="ISME J.">
        <title>Chasing the elusive Euryarchaeota class WSA2: genomes reveal a uniquely fastidious methyl-reducing methanogen.</title>
        <authorList>
            <person name="Nobu M.K."/>
            <person name="Narihiro T."/>
            <person name="Kuroda K."/>
            <person name="Mei R."/>
            <person name="Liu W.T."/>
        </authorList>
    </citation>
    <scope>NUCLEOTIDE SEQUENCE [LARGE SCALE GENOMIC DNA]</scope>
    <source>
        <strain evidence="2">U1lsi0528_Bin055</strain>
    </source>
</reference>
<evidence type="ECO:0000313" key="3">
    <source>
        <dbReference type="Proteomes" id="UP000075398"/>
    </source>
</evidence>
<dbReference type="AlphaFoldDB" id="A0A150IQQ8"/>
<sequence length="88" mass="9519">MSIFSITVAPVVVNPDIVSKYASRYPKVPERKNGSAPKAENAAHPNDTTPSPSISLNPSSLVLILLKPYPEKKVSAMQIINTRNSFSP</sequence>